<comment type="caution">
    <text evidence="2">The sequence shown here is derived from an EMBL/GenBank/DDBJ whole genome shotgun (WGS) entry which is preliminary data.</text>
</comment>
<organism evidence="2 3">
    <name type="scientific">Rhizobium leucaenae</name>
    <dbReference type="NCBI Taxonomy" id="29450"/>
    <lineage>
        <taxon>Bacteria</taxon>
        <taxon>Pseudomonadati</taxon>
        <taxon>Pseudomonadota</taxon>
        <taxon>Alphaproteobacteria</taxon>
        <taxon>Hyphomicrobiales</taxon>
        <taxon>Rhizobiaceae</taxon>
        <taxon>Rhizobium/Agrobacterium group</taxon>
        <taxon>Rhizobium</taxon>
    </lineage>
</organism>
<evidence type="ECO:0000313" key="2">
    <source>
        <dbReference type="EMBL" id="MBB4565988.1"/>
    </source>
</evidence>
<evidence type="ECO:0000313" key="3">
    <source>
        <dbReference type="Proteomes" id="UP000543836"/>
    </source>
</evidence>
<dbReference type="AlphaFoldDB" id="A0A7W6ZNU0"/>
<proteinExistence type="predicted"/>
<accession>A0A7W6ZNU0</accession>
<keyword evidence="3" id="KW-1185">Reference proteome</keyword>
<keyword evidence="1" id="KW-1277">Toxin-antitoxin system</keyword>
<dbReference type="InterPro" id="IPR007712">
    <property type="entry name" value="RelE/ParE_toxin"/>
</dbReference>
<dbReference type="Pfam" id="PF05016">
    <property type="entry name" value="ParE_toxin"/>
    <property type="match status" value="1"/>
</dbReference>
<reference evidence="2 3" key="1">
    <citation type="submission" date="2020-08" db="EMBL/GenBank/DDBJ databases">
        <title>Genomic Encyclopedia of Type Strains, Phase IV (KMG-V): Genome sequencing to study the core and pangenomes of soil and plant-associated prokaryotes.</title>
        <authorList>
            <person name="Whitman W."/>
        </authorList>
    </citation>
    <scope>NUCLEOTIDE SEQUENCE [LARGE SCALE GENOMIC DNA]</scope>
    <source>
        <strain evidence="2 3">SEMIA 492</strain>
    </source>
</reference>
<gene>
    <name evidence="2" type="ORF">GGE60_000076</name>
</gene>
<evidence type="ECO:0000256" key="1">
    <source>
        <dbReference type="ARBA" id="ARBA00022649"/>
    </source>
</evidence>
<dbReference type="InterPro" id="IPR035093">
    <property type="entry name" value="RelE/ParE_toxin_dom_sf"/>
</dbReference>
<sequence length="108" mass="12106">MKLIVKPAARSDILEQVRYYADASDDDVGDRFLIAVRQSLSAIAQSPFSGSPRHFDNPALDGLRSRTVSGFDTIRVYYLLRDETVVVIRVLHGRRDLHTLLDSDDGAM</sequence>
<protein>
    <submittedName>
        <fullName evidence="2">Toxin ParE1/3/4</fullName>
    </submittedName>
</protein>
<dbReference type="EMBL" id="JACIIG010000001">
    <property type="protein sequence ID" value="MBB4565988.1"/>
    <property type="molecule type" value="Genomic_DNA"/>
</dbReference>
<name>A0A7W6ZNU0_9HYPH</name>
<dbReference type="RefSeq" id="WP_051263975.1">
    <property type="nucleotide sequence ID" value="NZ_JACIIG010000001.1"/>
</dbReference>
<dbReference type="Proteomes" id="UP000543836">
    <property type="component" value="Unassembled WGS sequence"/>
</dbReference>
<dbReference type="Gene3D" id="3.30.2310.20">
    <property type="entry name" value="RelE-like"/>
    <property type="match status" value="1"/>
</dbReference>